<evidence type="ECO:0000256" key="2">
    <source>
        <dbReference type="SAM" id="Phobius"/>
    </source>
</evidence>
<dbReference type="NCBIfam" id="TIGR01453">
    <property type="entry name" value="grpIintron_endo"/>
    <property type="match status" value="1"/>
</dbReference>
<keyword evidence="2" id="KW-1133">Transmembrane helix</keyword>
<dbReference type="InterPro" id="IPR006350">
    <property type="entry name" value="Intron_endoG1"/>
</dbReference>
<feature type="transmembrane region" description="Helical" evidence="2">
    <location>
        <begin position="106"/>
        <end position="130"/>
    </location>
</feature>
<gene>
    <name evidence="4" type="ORF">GLOINDRAFT_83478</name>
</gene>
<dbReference type="AlphaFoldDB" id="U9SFB6"/>
<name>U9SFB6_RHIID</name>
<evidence type="ECO:0000256" key="1">
    <source>
        <dbReference type="ARBA" id="ARBA00010045"/>
    </source>
</evidence>
<dbReference type="InterPro" id="IPR003611">
    <property type="entry name" value="NUMOD3"/>
</dbReference>
<protein>
    <recommendedName>
        <fullName evidence="3">GIY-YIG domain-containing protein</fullName>
    </recommendedName>
</protein>
<sequence length="240" mass="27205">MALMEWAIVTCHKIFNNGRQCKSLWGVKRFWRLLLSCSKVGLEESGPEMNKSALWAPLSLKDIDQVRAFLNRKAQDKLTGGIYLWVNQNNGHFYVSSTLNFYNRMAGYFSLCGATGIILNALVKYVLFIIPNANKEGVLKLEQFVLDTWKPEYNIQLNAIYSAGRILSVEHKNKIAFAREGSIHTEETKAKIAASLTGDRSPRFNKGTPVYLYEVHSTKLELSATFPNRFRAAAFLDVPF</sequence>
<dbReference type="GO" id="GO:0004519">
    <property type="term" value="F:endonuclease activity"/>
    <property type="evidence" value="ECO:0007669"/>
    <property type="project" value="InterPro"/>
</dbReference>
<evidence type="ECO:0000259" key="3">
    <source>
        <dbReference type="PROSITE" id="PS50164"/>
    </source>
</evidence>
<dbReference type="CDD" id="cd10445">
    <property type="entry name" value="GIY-YIG_bI1_like"/>
    <property type="match status" value="1"/>
</dbReference>
<proteinExistence type="predicted"/>
<keyword evidence="4" id="KW-0496">Mitochondrion</keyword>
<dbReference type="InterPro" id="IPR035901">
    <property type="entry name" value="GIY-YIG_endonuc_sf"/>
</dbReference>
<dbReference type="PROSITE" id="PS50164">
    <property type="entry name" value="GIY_YIG"/>
    <property type="match status" value="1"/>
</dbReference>
<reference evidence="4" key="1">
    <citation type="submission" date="2013-07" db="EMBL/GenBank/DDBJ databases">
        <title>The genome of an arbuscular mycorrhizal fungus provides insights into the evolution of the oldest plant symbiosis.</title>
        <authorList>
            <consortium name="DOE Joint Genome Institute"/>
            <person name="Tisserant E."/>
            <person name="Malbreil M."/>
            <person name="Kuo A."/>
            <person name="Kohler A."/>
            <person name="Symeonidi A."/>
            <person name="Balestrini R."/>
            <person name="Charron P."/>
            <person name="Duensing N."/>
            <person name="Frei-dit-Frey N."/>
            <person name="Gianinazzi-Pearson V."/>
            <person name="Gilbert B."/>
            <person name="Handa Y."/>
            <person name="Hijri M."/>
            <person name="Kaul R."/>
            <person name="Kawaguchi M."/>
            <person name="Krajinski F."/>
            <person name="Lammers P."/>
            <person name="Lapierre D."/>
            <person name="Masclaux F.G."/>
            <person name="Murat C."/>
            <person name="Morin E."/>
            <person name="Ndikumana S."/>
            <person name="Pagni M."/>
            <person name="Petitpierre D."/>
            <person name="Requena N."/>
            <person name="Rosikiewicz P."/>
            <person name="Riley R."/>
            <person name="Saito K."/>
            <person name="San Clemente H."/>
            <person name="Shapiro H."/>
            <person name="van Tuinen D."/>
            <person name="Becard G."/>
            <person name="Bonfante P."/>
            <person name="Paszkowski U."/>
            <person name="Shachar-Hill Y."/>
            <person name="Young J.P."/>
            <person name="Sanders I.R."/>
            <person name="Henrissat B."/>
            <person name="Rensing S.A."/>
            <person name="Grigoriev I.V."/>
            <person name="Corradi N."/>
            <person name="Roux C."/>
            <person name="Martin F."/>
        </authorList>
    </citation>
    <scope>NUCLEOTIDE SEQUENCE</scope>
    <source>
        <strain evidence="4">DAOM 197198</strain>
    </source>
</reference>
<comment type="similarity">
    <text evidence="1">To endonucleases of group I introns of fungi and phage.</text>
</comment>
<feature type="domain" description="GIY-YIG" evidence="3">
    <location>
        <begin position="78"/>
        <end position="155"/>
    </location>
</feature>
<dbReference type="Pfam" id="PF01541">
    <property type="entry name" value="GIY-YIG"/>
    <property type="match status" value="1"/>
</dbReference>
<geneLocation type="mitochondrion" evidence="4"/>
<dbReference type="GO" id="GO:0003677">
    <property type="term" value="F:DNA binding"/>
    <property type="evidence" value="ECO:0007669"/>
    <property type="project" value="InterPro"/>
</dbReference>
<evidence type="ECO:0000313" key="4">
    <source>
        <dbReference type="EMBL" id="ERZ94529.1"/>
    </source>
</evidence>
<keyword evidence="2" id="KW-0472">Membrane</keyword>
<keyword evidence="2" id="KW-0812">Transmembrane</keyword>
<dbReference type="EMBL" id="KI297408">
    <property type="protein sequence ID" value="ERZ94529.1"/>
    <property type="molecule type" value="Genomic_DNA"/>
</dbReference>
<dbReference type="SUPFAM" id="SSF82771">
    <property type="entry name" value="GIY-YIG endonuclease"/>
    <property type="match status" value="1"/>
</dbReference>
<organism evidence="4">
    <name type="scientific">Rhizophagus irregularis (strain DAOM 181602 / DAOM 197198 / MUCL 43194)</name>
    <name type="common">Arbuscular mycorrhizal fungus</name>
    <name type="synonym">Glomus intraradices</name>
    <dbReference type="NCBI Taxonomy" id="747089"/>
    <lineage>
        <taxon>Eukaryota</taxon>
        <taxon>Fungi</taxon>
        <taxon>Fungi incertae sedis</taxon>
        <taxon>Mucoromycota</taxon>
        <taxon>Glomeromycotina</taxon>
        <taxon>Glomeromycetes</taxon>
        <taxon>Glomerales</taxon>
        <taxon>Glomeraceae</taxon>
        <taxon>Rhizophagus</taxon>
    </lineage>
</organism>
<dbReference type="Pfam" id="PF07460">
    <property type="entry name" value="NUMOD3"/>
    <property type="match status" value="1"/>
</dbReference>
<dbReference type="Gene3D" id="3.40.1440.10">
    <property type="entry name" value="GIY-YIG endonuclease"/>
    <property type="match status" value="1"/>
</dbReference>
<dbReference type="eggNOG" id="ENOG502QZTK">
    <property type="taxonomic scope" value="Eukaryota"/>
</dbReference>
<accession>U9SFB6</accession>
<dbReference type="InterPro" id="IPR000305">
    <property type="entry name" value="GIY-YIG_endonuc"/>
</dbReference>
<dbReference type="SMART" id="SM00465">
    <property type="entry name" value="GIYc"/>
    <property type="match status" value="1"/>
</dbReference>
<dbReference type="HOGENOM" id="CLU_1156920_0_0_1"/>
<dbReference type="SMART" id="SM00496">
    <property type="entry name" value="IENR2"/>
    <property type="match status" value="2"/>
</dbReference>